<protein>
    <submittedName>
        <fullName evidence="1">Uncharacterized protein</fullName>
    </submittedName>
</protein>
<dbReference type="Proteomes" id="UP001056120">
    <property type="component" value="Linkage Group LG12"/>
</dbReference>
<evidence type="ECO:0000313" key="2">
    <source>
        <dbReference type="Proteomes" id="UP001056120"/>
    </source>
</evidence>
<comment type="caution">
    <text evidence="1">The sequence shown here is derived from an EMBL/GenBank/DDBJ whole genome shotgun (WGS) entry which is preliminary data.</text>
</comment>
<organism evidence="1 2">
    <name type="scientific">Smallanthus sonchifolius</name>
    <dbReference type="NCBI Taxonomy" id="185202"/>
    <lineage>
        <taxon>Eukaryota</taxon>
        <taxon>Viridiplantae</taxon>
        <taxon>Streptophyta</taxon>
        <taxon>Embryophyta</taxon>
        <taxon>Tracheophyta</taxon>
        <taxon>Spermatophyta</taxon>
        <taxon>Magnoliopsida</taxon>
        <taxon>eudicotyledons</taxon>
        <taxon>Gunneridae</taxon>
        <taxon>Pentapetalae</taxon>
        <taxon>asterids</taxon>
        <taxon>campanulids</taxon>
        <taxon>Asterales</taxon>
        <taxon>Asteraceae</taxon>
        <taxon>Asteroideae</taxon>
        <taxon>Heliantheae alliance</taxon>
        <taxon>Millerieae</taxon>
        <taxon>Smallanthus</taxon>
    </lineage>
</organism>
<reference evidence="1 2" key="2">
    <citation type="journal article" date="2022" name="Mol. Ecol. Resour.">
        <title>The genomes of chicory, endive, great burdock and yacon provide insights into Asteraceae paleo-polyploidization history and plant inulin production.</title>
        <authorList>
            <person name="Fan W."/>
            <person name="Wang S."/>
            <person name="Wang H."/>
            <person name="Wang A."/>
            <person name="Jiang F."/>
            <person name="Liu H."/>
            <person name="Zhao H."/>
            <person name="Xu D."/>
            <person name="Zhang Y."/>
        </authorList>
    </citation>
    <scope>NUCLEOTIDE SEQUENCE [LARGE SCALE GENOMIC DNA]</scope>
    <source>
        <strain evidence="2">cv. Yunnan</strain>
        <tissue evidence="1">Leaves</tissue>
    </source>
</reference>
<name>A0ACB9HI07_9ASTR</name>
<evidence type="ECO:0000313" key="1">
    <source>
        <dbReference type="EMBL" id="KAI3795360.1"/>
    </source>
</evidence>
<dbReference type="EMBL" id="CM042029">
    <property type="protein sequence ID" value="KAI3795360.1"/>
    <property type="molecule type" value="Genomic_DNA"/>
</dbReference>
<proteinExistence type="predicted"/>
<gene>
    <name evidence="1" type="ORF">L1987_38012</name>
</gene>
<accession>A0ACB9HI07</accession>
<keyword evidence="2" id="KW-1185">Reference proteome</keyword>
<sequence>MSQSLIGFGIHGEEEEKKLSDVWNRFDEWSACGAGFPVNVGAGDHEPVVQYYVPYLSAVQIFTSGSTLNYLREETYSETRDSFSDSLSDDSESEKLSRWDGCSSDEGVFDQDSPSHCNDRLDYLYFQYFERSTPYERVPLLDKYLYMKAYKIHVNLDADVTYDEYHNEISKKKNEEKEGIHLRAFGMATHKMQGNMWISGGNGKNQEKLVSLLNVAGCWLKQLNVQHHDFNYFMGYRHG</sequence>
<reference evidence="2" key="1">
    <citation type="journal article" date="2022" name="Mol. Ecol. Resour.">
        <title>The genomes of chicory, endive, great burdock and yacon provide insights into Asteraceae palaeo-polyploidization history and plant inulin production.</title>
        <authorList>
            <person name="Fan W."/>
            <person name="Wang S."/>
            <person name="Wang H."/>
            <person name="Wang A."/>
            <person name="Jiang F."/>
            <person name="Liu H."/>
            <person name="Zhao H."/>
            <person name="Xu D."/>
            <person name="Zhang Y."/>
        </authorList>
    </citation>
    <scope>NUCLEOTIDE SEQUENCE [LARGE SCALE GENOMIC DNA]</scope>
    <source>
        <strain evidence="2">cv. Yunnan</strain>
    </source>
</reference>